<dbReference type="Pfam" id="PF07589">
    <property type="entry name" value="PEP-CTERM"/>
    <property type="match status" value="1"/>
</dbReference>
<comment type="caution">
    <text evidence="4">The sequence shown here is derived from an EMBL/GenBank/DDBJ whole genome shotgun (WGS) entry which is preliminary data.</text>
</comment>
<evidence type="ECO:0000313" key="4">
    <source>
        <dbReference type="EMBL" id="GCL62199.1"/>
    </source>
</evidence>
<reference evidence="5" key="1">
    <citation type="submission" date="2019-03" db="EMBL/GenBank/DDBJ databases">
        <title>Aquabacterium pictum sp.nov., the first bacteriochlorophyll a-containing freshwater bacterium in the genus Aquabacterium of the class Betaproteobacteria.</title>
        <authorList>
            <person name="Hirose S."/>
            <person name="Tank M."/>
            <person name="Hara E."/>
            <person name="Tamaki H."/>
            <person name="Takaichi S."/>
            <person name="Haruta S."/>
            <person name="Hanada S."/>
        </authorList>
    </citation>
    <scope>NUCLEOTIDE SEQUENCE [LARGE SCALE GENOMIC DNA]</scope>
    <source>
        <strain evidence="5">W35</strain>
    </source>
</reference>
<evidence type="ECO:0000256" key="1">
    <source>
        <dbReference type="SAM" id="SignalP"/>
    </source>
</evidence>
<dbReference type="InterPro" id="IPR025507">
    <property type="entry name" value="DUF4394"/>
</dbReference>
<feature type="signal peptide" evidence="1">
    <location>
        <begin position="1"/>
        <end position="23"/>
    </location>
</feature>
<dbReference type="AlphaFoldDB" id="A0A480AKD8"/>
<protein>
    <recommendedName>
        <fullName evidence="6">PEP-CTERM protein-sorting domain-containing protein</fullName>
    </recommendedName>
</protein>
<feature type="chain" id="PRO_5019788908" description="PEP-CTERM protein-sorting domain-containing protein" evidence="1">
    <location>
        <begin position="24"/>
        <end position="287"/>
    </location>
</feature>
<dbReference type="Pfam" id="PF14339">
    <property type="entry name" value="DUF4394"/>
    <property type="match status" value="1"/>
</dbReference>
<sequence length="287" mass="28602">MTRFTRAALATAALTLATAGAQAITLVGLTSAGQLARIDTGNIAGATTTAITGLAAGDRLVGIDQRPKDGKIYGISLSNQLYTINEMTGTATQVAMLATPAVQAGLGYGIDFNPVADFGTGASLRLVSSAGGNFAVNAGTGGVTTATSIAAGYTAVAYTNSMPMPTAAPASTALYYINTSTDMLMMAPSAFNNPTISAVGALGVDALRANGFEIANGMGYAALNLDDGTLGTGLYGINLATGGATLLGNYNGTLTGLTVSAVPEPQTYALMLAGLVAVGALARRRKV</sequence>
<dbReference type="NCBIfam" id="TIGR02595">
    <property type="entry name" value="PEP_CTERM"/>
    <property type="match status" value="1"/>
</dbReference>
<keyword evidence="5" id="KW-1185">Reference proteome</keyword>
<name>A0A480AKD8_9BURK</name>
<dbReference type="InterPro" id="IPR013424">
    <property type="entry name" value="Ice-binding_C"/>
</dbReference>
<evidence type="ECO:0000313" key="5">
    <source>
        <dbReference type="Proteomes" id="UP000301751"/>
    </source>
</evidence>
<evidence type="ECO:0008006" key="6">
    <source>
        <dbReference type="Google" id="ProtNLM"/>
    </source>
</evidence>
<proteinExistence type="predicted"/>
<evidence type="ECO:0000259" key="3">
    <source>
        <dbReference type="Pfam" id="PF14339"/>
    </source>
</evidence>
<evidence type="ECO:0000259" key="2">
    <source>
        <dbReference type="Pfam" id="PF07589"/>
    </source>
</evidence>
<gene>
    <name evidence="4" type="ORF">AQPW35_12800</name>
</gene>
<dbReference type="Proteomes" id="UP000301751">
    <property type="component" value="Unassembled WGS sequence"/>
</dbReference>
<keyword evidence="1" id="KW-0732">Signal</keyword>
<feature type="domain" description="DUF4394" evidence="3">
    <location>
        <begin position="35"/>
        <end position="256"/>
    </location>
</feature>
<organism evidence="4 5">
    <name type="scientific">Pseudaquabacterium pictum</name>
    <dbReference type="NCBI Taxonomy" id="2315236"/>
    <lineage>
        <taxon>Bacteria</taxon>
        <taxon>Pseudomonadati</taxon>
        <taxon>Pseudomonadota</taxon>
        <taxon>Betaproteobacteria</taxon>
        <taxon>Burkholderiales</taxon>
        <taxon>Sphaerotilaceae</taxon>
        <taxon>Pseudaquabacterium</taxon>
    </lineage>
</organism>
<dbReference type="RefSeq" id="WP_137731934.1">
    <property type="nucleotide sequence ID" value="NZ_BJCL01000002.1"/>
</dbReference>
<accession>A0A480AKD8</accession>
<feature type="domain" description="Ice-binding protein C-terminal" evidence="2">
    <location>
        <begin position="261"/>
        <end position="286"/>
    </location>
</feature>
<dbReference type="EMBL" id="BJCL01000002">
    <property type="protein sequence ID" value="GCL62199.1"/>
    <property type="molecule type" value="Genomic_DNA"/>
</dbReference>
<dbReference type="OrthoDB" id="531718at2"/>